<evidence type="ECO:0000256" key="1">
    <source>
        <dbReference type="SAM" id="MobiDB-lite"/>
    </source>
</evidence>
<feature type="region of interest" description="Disordered" evidence="1">
    <location>
        <begin position="43"/>
        <end position="91"/>
    </location>
</feature>
<dbReference type="Gene3D" id="3.30.428.40">
    <property type="entry name" value="Protein of unknown function DUF3067"/>
    <property type="match status" value="1"/>
</dbReference>
<dbReference type="KEGG" id="mpp:MICPUCDRAFT_50808"/>
<dbReference type="Pfam" id="PF11267">
    <property type="entry name" value="DUF3067"/>
    <property type="match status" value="1"/>
</dbReference>
<sequence>MRRRSRVARDALTHRATSCAPRHDRVGLAFMYTSMTPNAAAAARVTARARASPTPPRRIATTTTTTTSSTSPENAKTSFRSRSVGRRARLPPPRASWSDFVSGVKREIDITFNPRTAGAKIAGRCPDTQTVPNEVERQKEIAEMEAMESDGSDENIDGFFDLAAFTRQLEEQVRSQNDAADAVDVAEQKVHAELAARLAEVNDGWVPAAAEAALDATATEAADDDSSRGPYASLAKSDRQRQLEVAYYGADYVGEGVLTGRELALLCYAKYGKYHDMAVKHVRMGEGMKRWVSLNLYVGHLGQRSYPATEEEYLAGLDSIAYMITSWGQADYARAFFREPPIARRGLPSRPRVDTCVTLQFNRSPTWDDEMGDEFFTY</sequence>
<accession>C1MJ48</accession>
<dbReference type="AlphaFoldDB" id="C1MJ48"/>
<dbReference type="RefSeq" id="XP_003055250.1">
    <property type="nucleotide sequence ID" value="XM_003055204.1"/>
</dbReference>
<dbReference type="eggNOG" id="ENOG502S85F">
    <property type="taxonomic scope" value="Eukaryota"/>
</dbReference>
<dbReference type="GeneID" id="9680199"/>
<dbReference type="OrthoDB" id="5234at2759"/>
<dbReference type="OMA" id="IAYMITS"/>
<dbReference type="EMBL" id="GG663735">
    <property type="protein sequence ID" value="EEH60502.1"/>
    <property type="molecule type" value="Genomic_DNA"/>
</dbReference>
<dbReference type="STRING" id="564608.C1MJ48"/>
<organism evidence="3">
    <name type="scientific">Micromonas pusilla (strain CCMP1545)</name>
    <name type="common">Picoplanktonic green alga</name>
    <dbReference type="NCBI Taxonomy" id="564608"/>
    <lineage>
        <taxon>Eukaryota</taxon>
        <taxon>Viridiplantae</taxon>
        <taxon>Chlorophyta</taxon>
        <taxon>Mamiellophyceae</taxon>
        <taxon>Mamiellales</taxon>
        <taxon>Mamiellaceae</taxon>
        <taxon>Micromonas</taxon>
    </lineage>
</organism>
<evidence type="ECO:0000313" key="3">
    <source>
        <dbReference type="Proteomes" id="UP000001876"/>
    </source>
</evidence>
<evidence type="ECO:0000313" key="2">
    <source>
        <dbReference type="EMBL" id="EEH60502.1"/>
    </source>
</evidence>
<protein>
    <submittedName>
        <fullName evidence="2">Predicted protein</fullName>
    </submittedName>
</protein>
<keyword evidence="3" id="KW-1185">Reference proteome</keyword>
<dbReference type="Proteomes" id="UP000001876">
    <property type="component" value="Unassembled WGS sequence"/>
</dbReference>
<proteinExistence type="predicted"/>
<dbReference type="PANTHER" id="PTHR35126">
    <property type="entry name" value="SLR0598 PROTEIN"/>
    <property type="match status" value="1"/>
</dbReference>
<dbReference type="PANTHER" id="PTHR35126:SF1">
    <property type="entry name" value="DUF3067 DOMAIN-CONTAINING PROTEIN"/>
    <property type="match status" value="1"/>
</dbReference>
<dbReference type="InterPro" id="IPR021420">
    <property type="entry name" value="DUF3067"/>
</dbReference>
<feature type="compositionally biased region" description="Low complexity" evidence="1">
    <location>
        <begin position="43"/>
        <end position="72"/>
    </location>
</feature>
<reference evidence="2 3" key="1">
    <citation type="journal article" date="2009" name="Science">
        <title>Green evolution and dynamic adaptations revealed by genomes of the marine picoeukaryotes Micromonas.</title>
        <authorList>
            <person name="Worden A.Z."/>
            <person name="Lee J.H."/>
            <person name="Mock T."/>
            <person name="Rouze P."/>
            <person name="Simmons M.P."/>
            <person name="Aerts A.L."/>
            <person name="Allen A.E."/>
            <person name="Cuvelier M.L."/>
            <person name="Derelle E."/>
            <person name="Everett M.V."/>
            <person name="Foulon E."/>
            <person name="Grimwood J."/>
            <person name="Gundlach H."/>
            <person name="Henrissat B."/>
            <person name="Napoli C."/>
            <person name="McDonald S.M."/>
            <person name="Parker M.S."/>
            <person name="Rombauts S."/>
            <person name="Salamov A."/>
            <person name="Von Dassow P."/>
            <person name="Badger J.H."/>
            <person name="Coutinho P.M."/>
            <person name="Demir E."/>
            <person name="Dubchak I."/>
            <person name="Gentemann C."/>
            <person name="Eikrem W."/>
            <person name="Gready J.E."/>
            <person name="John U."/>
            <person name="Lanier W."/>
            <person name="Lindquist E.A."/>
            <person name="Lucas S."/>
            <person name="Mayer K.F."/>
            <person name="Moreau H."/>
            <person name="Not F."/>
            <person name="Otillar R."/>
            <person name="Panaud O."/>
            <person name="Pangilinan J."/>
            <person name="Paulsen I."/>
            <person name="Piegu B."/>
            <person name="Poliakov A."/>
            <person name="Robbens S."/>
            <person name="Schmutz J."/>
            <person name="Toulza E."/>
            <person name="Wyss T."/>
            <person name="Zelensky A."/>
            <person name="Zhou K."/>
            <person name="Armbrust E.V."/>
            <person name="Bhattacharya D."/>
            <person name="Goodenough U.W."/>
            <person name="Van de Peer Y."/>
            <person name="Grigoriev I.V."/>
        </authorList>
    </citation>
    <scope>NUCLEOTIDE SEQUENCE [LARGE SCALE GENOMIC DNA]</scope>
    <source>
        <strain evidence="2 3">CCMP1545</strain>
    </source>
</reference>
<name>C1MJ48_MICPC</name>
<gene>
    <name evidence="2" type="ORF">MICPUCDRAFT_50808</name>
</gene>